<protein>
    <submittedName>
        <fullName evidence="9">Type I toxin-antitoxin system Hok family toxin</fullName>
    </submittedName>
</protein>
<dbReference type="InterPro" id="IPR000021">
    <property type="entry name" value="Hok/gef_toxin"/>
</dbReference>
<dbReference type="NCBIfam" id="NF007279">
    <property type="entry name" value="PRK09738.1"/>
    <property type="match status" value="1"/>
</dbReference>
<evidence type="ECO:0000313" key="9">
    <source>
        <dbReference type="EMBL" id="MEW7313381.1"/>
    </source>
</evidence>
<evidence type="ECO:0000313" key="10">
    <source>
        <dbReference type="Proteomes" id="UP001555342"/>
    </source>
</evidence>
<evidence type="ECO:0000256" key="2">
    <source>
        <dbReference type="ARBA" id="ARBA00022475"/>
    </source>
</evidence>
<name>A0ABV3NV03_9ENTR</name>
<organism evidence="9 10">
    <name type="scientific">Buttiauxella gaviniae</name>
    <dbReference type="NCBI Taxonomy" id="82990"/>
    <lineage>
        <taxon>Bacteria</taxon>
        <taxon>Pseudomonadati</taxon>
        <taxon>Pseudomonadota</taxon>
        <taxon>Gammaproteobacteria</taxon>
        <taxon>Enterobacterales</taxon>
        <taxon>Enterobacteriaceae</taxon>
        <taxon>Buttiauxella</taxon>
    </lineage>
</organism>
<dbReference type="Pfam" id="PF01848">
    <property type="entry name" value="HOK_GEF"/>
    <property type="match status" value="1"/>
</dbReference>
<comment type="caution">
    <text evidence="9">The sequence shown here is derived from an EMBL/GenBank/DDBJ whole genome shotgun (WGS) entry which is preliminary data.</text>
</comment>
<keyword evidence="2" id="KW-1003">Cell membrane</keyword>
<evidence type="ECO:0000256" key="4">
    <source>
        <dbReference type="ARBA" id="ARBA00022649"/>
    </source>
</evidence>
<feature type="transmembrane region" description="Helical" evidence="8">
    <location>
        <begin position="6"/>
        <end position="30"/>
    </location>
</feature>
<keyword evidence="5 8" id="KW-0812">Transmembrane</keyword>
<comment type="subcellular location">
    <subcellularLocation>
        <location evidence="1 8">Cell inner membrane</location>
        <topology evidence="1 8">Single-pass membrane protein</topology>
    </subcellularLocation>
</comment>
<evidence type="ECO:0000256" key="6">
    <source>
        <dbReference type="ARBA" id="ARBA00022989"/>
    </source>
</evidence>
<keyword evidence="3" id="KW-0997">Cell inner membrane</keyword>
<keyword evidence="6 8" id="KW-1133">Transmembrane helix</keyword>
<reference evidence="9 10" key="1">
    <citation type="submission" date="2024-07" db="EMBL/GenBank/DDBJ databases">
        <authorList>
            <person name="Wang L."/>
        </authorList>
    </citation>
    <scope>NUCLEOTIDE SEQUENCE [LARGE SCALE GENOMIC DNA]</scope>
    <source>
        <strain evidence="9 10">WL359</strain>
    </source>
</reference>
<evidence type="ECO:0000256" key="7">
    <source>
        <dbReference type="ARBA" id="ARBA00023136"/>
    </source>
</evidence>
<dbReference type="EMBL" id="JBFMVT010000002">
    <property type="protein sequence ID" value="MEW7313381.1"/>
    <property type="molecule type" value="Genomic_DNA"/>
</dbReference>
<proteinExistence type="inferred from homology"/>
<evidence type="ECO:0000256" key="3">
    <source>
        <dbReference type="ARBA" id="ARBA00022519"/>
    </source>
</evidence>
<accession>A0ABV3NV03</accession>
<sequence length="51" mass="5848">MKPHHIIVWCLLIFCITILAFTCLTGHSLYELRIRNGDKEVAATMACESQR</sequence>
<dbReference type="RefSeq" id="WP_367595517.1">
    <property type="nucleotide sequence ID" value="NZ_JBFMVT010000002.1"/>
</dbReference>
<dbReference type="Proteomes" id="UP001555342">
    <property type="component" value="Unassembled WGS sequence"/>
</dbReference>
<keyword evidence="4" id="KW-1277">Toxin-antitoxin system</keyword>
<keyword evidence="7 8" id="KW-0472">Membrane</keyword>
<evidence type="ECO:0000256" key="5">
    <source>
        <dbReference type="ARBA" id="ARBA00022692"/>
    </source>
</evidence>
<evidence type="ECO:0000256" key="8">
    <source>
        <dbReference type="RuleBase" id="RU221113"/>
    </source>
</evidence>
<keyword evidence="10" id="KW-1185">Reference proteome</keyword>
<comment type="similarity">
    <text evidence="8">Belongs to the hok/gef family.</text>
</comment>
<gene>
    <name evidence="9" type="ORF">AB1E22_11875</name>
</gene>
<evidence type="ECO:0000256" key="1">
    <source>
        <dbReference type="ARBA" id="ARBA00004377"/>
    </source>
</evidence>
<dbReference type="PRINTS" id="PR00281">
    <property type="entry name" value="HOKGEFTOXIC"/>
</dbReference>